<dbReference type="EMBL" id="NAJO01000001">
    <property type="protein sequence ID" value="OQO14967.1"/>
    <property type="molecule type" value="Genomic_DNA"/>
</dbReference>
<evidence type="ECO:0000313" key="1">
    <source>
        <dbReference type="EMBL" id="OQO14967.1"/>
    </source>
</evidence>
<reference evidence="2" key="1">
    <citation type="submission" date="2017-03" db="EMBL/GenBank/DDBJ databases">
        <title>Genomes of endolithic fungi from Antarctica.</title>
        <authorList>
            <person name="Coleine C."/>
            <person name="Masonjones S."/>
            <person name="Stajich J.E."/>
        </authorList>
    </citation>
    <scope>NUCLEOTIDE SEQUENCE [LARGE SCALE GENOMIC DNA]</scope>
    <source>
        <strain evidence="2">CCFEE 5527</strain>
    </source>
</reference>
<organism evidence="1 2">
    <name type="scientific">Cryoendolithus antarcticus</name>
    <dbReference type="NCBI Taxonomy" id="1507870"/>
    <lineage>
        <taxon>Eukaryota</taxon>
        <taxon>Fungi</taxon>
        <taxon>Dikarya</taxon>
        <taxon>Ascomycota</taxon>
        <taxon>Pezizomycotina</taxon>
        <taxon>Dothideomycetes</taxon>
        <taxon>Dothideomycetidae</taxon>
        <taxon>Cladosporiales</taxon>
        <taxon>Cladosporiaceae</taxon>
        <taxon>Cryoendolithus</taxon>
    </lineage>
</organism>
<name>A0A1V8TUE8_9PEZI</name>
<protein>
    <submittedName>
        <fullName evidence="1">Uncharacterized protein</fullName>
    </submittedName>
</protein>
<sequence length="182" mass="20954">MSVLTLTICPWAQSHLIFENGSIYNEGTRTLFDRPSQKRIHLTLTEFIEYCGKGSLPSPLVNQELAIFHWPVDLIPVPYYWGETFATELRTEKWFAQECQKGHLQQSAAIHRVQRAFVAMFLDSPKGFDTIWRIGFDNKFPGLTLSDEALTTLWKTEKDKLSSWRRRNSTASQVASVHDSMT</sequence>
<proteinExistence type="predicted"/>
<dbReference type="AlphaFoldDB" id="A0A1V8TUE8"/>
<dbReference type="Proteomes" id="UP000192596">
    <property type="component" value="Unassembled WGS sequence"/>
</dbReference>
<evidence type="ECO:0000313" key="2">
    <source>
        <dbReference type="Proteomes" id="UP000192596"/>
    </source>
</evidence>
<accession>A0A1V8TUE8</accession>
<dbReference type="InParanoid" id="A0A1V8TUE8"/>
<keyword evidence="2" id="KW-1185">Reference proteome</keyword>
<comment type="caution">
    <text evidence="1">The sequence shown here is derived from an EMBL/GenBank/DDBJ whole genome shotgun (WGS) entry which is preliminary data.</text>
</comment>
<gene>
    <name evidence="1" type="ORF">B0A48_00349</name>
</gene>